<dbReference type="Pfam" id="PF03960">
    <property type="entry name" value="ArsC"/>
    <property type="match status" value="1"/>
</dbReference>
<evidence type="ECO:0000313" key="3">
    <source>
        <dbReference type="EMBL" id="PTW50486.1"/>
    </source>
</evidence>
<dbReference type="Gene3D" id="3.40.30.10">
    <property type="entry name" value="Glutaredoxin"/>
    <property type="match status" value="1"/>
</dbReference>
<name>A0A8E2VLZ2_9RHOB</name>
<dbReference type="Proteomes" id="UP000244037">
    <property type="component" value="Unassembled WGS sequence"/>
</dbReference>
<organism evidence="3 4">
    <name type="scientific">Rhodovulum kholense</name>
    <dbReference type="NCBI Taxonomy" id="453584"/>
    <lineage>
        <taxon>Bacteria</taxon>
        <taxon>Pseudomonadati</taxon>
        <taxon>Pseudomonadota</taxon>
        <taxon>Alphaproteobacteria</taxon>
        <taxon>Rhodobacterales</taxon>
        <taxon>Paracoccaceae</taxon>
        <taxon>Rhodovulum</taxon>
    </lineage>
</organism>
<protein>
    <submittedName>
        <fullName evidence="3">Nitrogenase-associated protein</fullName>
    </submittedName>
</protein>
<dbReference type="AlphaFoldDB" id="A0A8E2VLZ2"/>
<comment type="similarity">
    <text evidence="1 2">Belongs to the ArsC family.</text>
</comment>
<comment type="caution">
    <text evidence="3">The sequence shown here is derived from an EMBL/GenBank/DDBJ whole genome shotgun (WGS) entry which is preliminary data.</text>
</comment>
<dbReference type="RefSeq" id="WP_108025602.1">
    <property type="nucleotide sequence ID" value="NZ_QAYC01000004.1"/>
</dbReference>
<evidence type="ECO:0000256" key="1">
    <source>
        <dbReference type="ARBA" id="ARBA00007198"/>
    </source>
</evidence>
<dbReference type="SUPFAM" id="SSF52833">
    <property type="entry name" value="Thioredoxin-like"/>
    <property type="match status" value="1"/>
</dbReference>
<accession>A0A8E2VLZ2</accession>
<keyword evidence="4" id="KW-1185">Reference proteome</keyword>
<dbReference type="PROSITE" id="PS51353">
    <property type="entry name" value="ARSC"/>
    <property type="match status" value="1"/>
</dbReference>
<reference evidence="3 4" key="1">
    <citation type="submission" date="2018-04" db="EMBL/GenBank/DDBJ databases">
        <title>Genomic Encyclopedia of Archaeal and Bacterial Type Strains, Phase II (KMG-II): from individual species to whole genera.</title>
        <authorList>
            <person name="Goeker M."/>
        </authorList>
    </citation>
    <scope>NUCLEOTIDE SEQUENCE [LARGE SCALE GENOMIC DNA]</scope>
    <source>
        <strain evidence="3 4">DSM 19783</strain>
    </source>
</reference>
<gene>
    <name evidence="3" type="ORF">C8N38_104121</name>
</gene>
<proteinExistence type="inferred from homology"/>
<evidence type="ECO:0000256" key="2">
    <source>
        <dbReference type="PROSITE-ProRule" id="PRU01282"/>
    </source>
</evidence>
<sequence>MAQVIFYEKPGCVGNARQRAVLTASGHALDRRDILSAGWTAETLRPFFGDRPVREWVNASAPRVKSGEIRPEALTEAEAMDLMLADPLLIRQPLMQVGEVRMAGFDQAAVADWIGLAPTRVPVTDACPRRREAPPCAPPDA</sequence>
<dbReference type="OrthoDB" id="5432555at2"/>
<dbReference type="CDD" id="cd03033">
    <property type="entry name" value="ArsC_15kD"/>
    <property type="match status" value="1"/>
</dbReference>
<dbReference type="InterPro" id="IPR006660">
    <property type="entry name" value="Arsenate_reductase-like"/>
</dbReference>
<dbReference type="InterPro" id="IPR036249">
    <property type="entry name" value="Thioredoxin-like_sf"/>
</dbReference>
<dbReference type="EMBL" id="QAYC01000004">
    <property type="protein sequence ID" value="PTW50486.1"/>
    <property type="molecule type" value="Genomic_DNA"/>
</dbReference>
<dbReference type="InterPro" id="IPR006503">
    <property type="entry name" value="Nase-assoc"/>
</dbReference>
<dbReference type="NCBIfam" id="TIGR01616">
    <property type="entry name" value="nitro_assoc"/>
    <property type="match status" value="1"/>
</dbReference>
<evidence type="ECO:0000313" key="4">
    <source>
        <dbReference type="Proteomes" id="UP000244037"/>
    </source>
</evidence>